<keyword evidence="3" id="KW-1185">Reference proteome</keyword>
<dbReference type="EMBL" id="AB775548">
    <property type="protein sequence ID" value="BAO20648.1"/>
    <property type="molecule type" value="Genomic_DNA"/>
</dbReference>
<dbReference type="Proteomes" id="UP000201835">
    <property type="component" value="Segment"/>
</dbReference>
<feature type="compositionally biased region" description="Basic and acidic residues" evidence="1">
    <location>
        <begin position="10"/>
        <end position="23"/>
    </location>
</feature>
<evidence type="ECO:0000256" key="1">
    <source>
        <dbReference type="SAM" id="MobiDB-lite"/>
    </source>
</evidence>
<organism evidence="2 3">
    <name type="scientific">Pseudomonas phage PPpW-3</name>
    <dbReference type="NCBI Taxonomy" id="1279082"/>
    <lineage>
        <taxon>Viruses</taxon>
        <taxon>Duplodnaviria</taxon>
        <taxon>Heunggongvirae</taxon>
        <taxon>Uroviricota</taxon>
        <taxon>Caudoviricetes</taxon>
        <taxon>Hiroshimavirus</taxon>
        <taxon>Hiroshimavirus PPpW3</taxon>
    </lineage>
</organism>
<dbReference type="KEGG" id="vg:17825091"/>
<evidence type="ECO:0000313" key="3">
    <source>
        <dbReference type="Proteomes" id="UP000201835"/>
    </source>
</evidence>
<sequence>MSTLHADSAQARELDKQHQDNAAYHDEAGAEKFAALCLANRLQVAAKSRANIKAALAKMEMICGDAK</sequence>
<evidence type="ECO:0000313" key="2">
    <source>
        <dbReference type="EMBL" id="BAO20648.1"/>
    </source>
</evidence>
<dbReference type="GeneID" id="17825091"/>
<proteinExistence type="predicted"/>
<protein>
    <submittedName>
        <fullName evidence="2">Uncharacterized protein</fullName>
    </submittedName>
</protein>
<accession>V5YTK4</accession>
<reference evidence="2 3" key="1">
    <citation type="journal article" date="2015" name="J Appl Environ Microbiol">
        <title>Complete Genome Sequence Analysis of Two Pseudomonas plecoglossicida Phages, Potential Therapeutic Agents.</title>
        <authorList>
            <person name="Kawato Y."/>
            <person name="Yasuike M."/>
            <person name="Nakamura Y."/>
            <person name="Shigenobu Y."/>
            <person name="Fujiwara A."/>
            <person name="Sano M."/>
            <person name="Nakai T."/>
        </authorList>
    </citation>
    <scope>NUCLEOTIDE SEQUENCE [LARGE SCALE GENOMIC DNA]</scope>
</reference>
<name>V5YTK4_9CAUD</name>
<feature type="region of interest" description="Disordered" evidence="1">
    <location>
        <begin position="1"/>
        <end position="23"/>
    </location>
</feature>
<dbReference type="RefSeq" id="YP_008873224.1">
    <property type="nucleotide sequence ID" value="NC_023006.1"/>
</dbReference>